<evidence type="ECO:0000256" key="1">
    <source>
        <dbReference type="PIRNR" id="PIRNR005700"/>
    </source>
</evidence>
<feature type="active site" evidence="2">
    <location>
        <position position="362"/>
    </location>
</feature>
<comment type="caution">
    <text evidence="4">The sequence shown here is derived from an EMBL/GenBank/DDBJ whole genome shotgun (WGS) entry which is preliminary data.</text>
</comment>
<feature type="signal peptide" evidence="3">
    <location>
        <begin position="1"/>
        <end position="20"/>
    </location>
</feature>
<comment type="similarity">
    <text evidence="1">Belongs to the peptidase C1 family.</text>
</comment>
<dbReference type="SUPFAM" id="SSF54001">
    <property type="entry name" value="Cysteine proteinases"/>
    <property type="match status" value="1"/>
</dbReference>
<dbReference type="InterPro" id="IPR000169">
    <property type="entry name" value="Pept_cys_AS"/>
</dbReference>
<feature type="active site" evidence="2">
    <location>
        <position position="341"/>
    </location>
</feature>
<sequence>MIISRALMFAALGLFSLSMAAKKKSEPKNEEGFVFTTVKANPITSIKNQSRAGTCWCYSTFAFLESELLRMGKGEYDFSEMYTVYNTYLDRATTVIRTHGDVSFSEGGSFYDVIYGMEHYGLVPEAEMRPGVMYGDTLSNHTELSLVTGAYVNAIADSNLKSLQLDSDGQPLWRAGLIGIYDAYLGVRPETFTYQGRTYTPQSFYESTGLNAADYVSLTSYTHHPFYKPFVLEIQDNWRWSQSYNLPIDELMQVFDYAIEQGYTIAWGTDVSEVGFTRDGIGVMPDVEKGAELTGSDMARWLGLSPVDRSKELTSRPLPEVEVTQEMRQRAYDDWNTTDDHGMQIFGIAKDQTGKKYYMVKNSWGITGKYDGVWYASEAFVKYKTMNIVVNKNSIPAEIAAKLGLK</sequence>
<keyword evidence="1" id="KW-0378">Hydrolase</keyword>
<keyword evidence="1" id="KW-0645">Protease</keyword>
<dbReference type="Gene3D" id="3.90.70.10">
    <property type="entry name" value="Cysteine proteinases"/>
    <property type="match status" value="1"/>
</dbReference>
<proteinExistence type="inferred from homology"/>
<name>A0A9D2ZTU6_9BACT</name>
<reference evidence="4" key="2">
    <citation type="submission" date="2021-04" db="EMBL/GenBank/DDBJ databases">
        <authorList>
            <person name="Gilroy R."/>
        </authorList>
    </citation>
    <scope>NUCLEOTIDE SEQUENCE</scope>
    <source>
        <strain evidence="4">MalCec1-1739</strain>
    </source>
</reference>
<evidence type="ECO:0000256" key="3">
    <source>
        <dbReference type="SAM" id="SignalP"/>
    </source>
</evidence>
<dbReference type="InterPro" id="IPR004134">
    <property type="entry name" value="Peptidase_C1B"/>
</dbReference>
<evidence type="ECO:0000256" key="2">
    <source>
        <dbReference type="PIRSR" id="PIRSR005700-1"/>
    </source>
</evidence>
<gene>
    <name evidence="4" type="ORF">IAA93_01625</name>
</gene>
<keyword evidence="1 4" id="KW-0031">Aminopeptidase</keyword>
<dbReference type="EMBL" id="DWUP01000030">
    <property type="protein sequence ID" value="HJD52417.1"/>
    <property type="molecule type" value="Genomic_DNA"/>
</dbReference>
<dbReference type="Proteomes" id="UP000787625">
    <property type="component" value="Unassembled WGS sequence"/>
</dbReference>
<keyword evidence="1" id="KW-0788">Thiol protease</keyword>
<dbReference type="PIRSF" id="PIRSF005700">
    <property type="entry name" value="PepC"/>
    <property type="match status" value="1"/>
</dbReference>
<evidence type="ECO:0000313" key="5">
    <source>
        <dbReference type="Proteomes" id="UP000787625"/>
    </source>
</evidence>
<feature type="chain" id="PRO_5038802604" description="Aminopeptidase" evidence="3">
    <location>
        <begin position="21"/>
        <end position="406"/>
    </location>
</feature>
<dbReference type="AlphaFoldDB" id="A0A9D2ZTU6"/>
<keyword evidence="3" id="KW-0732">Signal</keyword>
<accession>A0A9D2ZTU6</accession>
<dbReference type="InterPro" id="IPR038765">
    <property type="entry name" value="Papain-like_cys_pep_sf"/>
</dbReference>
<dbReference type="Pfam" id="PF03051">
    <property type="entry name" value="Peptidase_C1_2"/>
    <property type="match status" value="1"/>
</dbReference>
<protein>
    <recommendedName>
        <fullName evidence="1">Aminopeptidase</fullName>
    </recommendedName>
</protein>
<feature type="active site" evidence="2">
    <location>
        <position position="55"/>
    </location>
</feature>
<dbReference type="GO" id="GO:0070005">
    <property type="term" value="F:cysteine-type aminopeptidase activity"/>
    <property type="evidence" value="ECO:0007669"/>
    <property type="project" value="InterPro"/>
</dbReference>
<organism evidence="4 5">
    <name type="scientific">Candidatus Avibacteroides avistercoris</name>
    <dbReference type="NCBI Taxonomy" id="2840690"/>
    <lineage>
        <taxon>Bacteria</taxon>
        <taxon>Pseudomonadati</taxon>
        <taxon>Bacteroidota</taxon>
        <taxon>Bacteroidia</taxon>
        <taxon>Bacteroidales</taxon>
        <taxon>Bacteroidaceae</taxon>
        <taxon>Bacteroidaceae incertae sedis</taxon>
        <taxon>Candidatus Avibacteroides</taxon>
    </lineage>
</organism>
<dbReference type="GO" id="GO:0006508">
    <property type="term" value="P:proteolysis"/>
    <property type="evidence" value="ECO:0007669"/>
    <property type="project" value="UniProtKB-KW"/>
</dbReference>
<reference evidence="4" key="1">
    <citation type="journal article" date="2021" name="PeerJ">
        <title>Extensive microbial diversity within the chicken gut microbiome revealed by metagenomics and culture.</title>
        <authorList>
            <person name="Gilroy R."/>
            <person name="Ravi A."/>
            <person name="Getino M."/>
            <person name="Pursley I."/>
            <person name="Horton D.L."/>
            <person name="Alikhan N.F."/>
            <person name="Baker D."/>
            <person name="Gharbi K."/>
            <person name="Hall N."/>
            <person name="Watson M."/>
            <person name="Adriaenssens E.M."/>
            <person name="Foster-Nyarko E."/>
            <person name="Jarju S."/>
            <person name="Secka A."/>
            <person name="Antonio M."/>
            <person name="Oren A."/>
            <person name="Chaudhuri R.R."/>
            <person name="La Ragione R."/>
            <person name="Hildebrand F."/>
            <person name="Pallen M.J."/>
        </authorList>
    </citation>
    <scope>NUCLEOTIDE SEQUENCE</scope>
    <source>
        <strain evidence="4">MalCec1-1739</strain>
    </source>
</reference>
<dbReference type="PROSITE" id="PS00139">
    <property type="entry name" value="THIOL_PROTEASE_CYS"/>
    <property type="match status" value="1"/>
</dbReference>
<evidence type="ECO:0000313" key="4">
    <source>
        <dbReference type="EMBL" id="HJD52417.1"/>
    </source>
</evidence>